<name>A0A3B0FLX1_PSEPS</name>
<dbReference type="Proteomes" id="UP000273159">
    <property type="component" value="Unassembled WGS sequence"/>
</dbReference>
<gene>
    <name evidence="2" type="ORF">D7Z96_01440</name>
</gene>
<sequence>MADPAAGDVPHGAAAPLSLGQLPDKGRVLCQGRVESVTFLPADQAAAFTAIVADPPAAKAPSGHAAPARGRLRVVWLGRRHVPGIEAGAELRLEGMISRSQGMPTMFNPRYEILSSQENE</sequence>
<reference evidence="3" key="2">
    <citation type="submission" date="2018-10" db="EMBL/GenBank/DDBJ databases">
        <authorList>
            <person name="Wang Y."/>
            <person name="Wang J."/>
            <person name="Yang X."/>
            <person name="Wang Z."/>
            <person name="Huang Y."/>
        </authorList>
    </citation>
    <scope>NUCLEOTIDE SEQUENCE [LARGE SCALE GENOMIC DNA]</scope>
    <source>
        <strain evidence="3">J015</strain>
    </source>
</reference>
<organism evidence="2 3">
    <name type="scientific">Pseudarthrobacter phenanthrenivorans</name>
    <name type="common">Arthrobacter phenanthrenivorans</name>
    <dbReference type="NCBI Taxonomy" id="361575"/>
    <lineage>
        <taxon>Bacteria</taxon>
        <taxon>Bacillati</taxon>
        <taxon>Actinomycetota</taxon>
        <taxon>Actinomycetes</taxon>
        <taxon>Micrococcales</taxon>
        <taxon>Micrococcaceae</taxon>
        <taxon>Pseudarthrobacter</taxon>
    </lineage>
</organism>
<feature type="region of interest" description="Disordered" evidence="1">
    <location>
        <begin position="1"/>
        <end position="20"/>
    </location>
</feature>
<dbReference type="AlphaFoldDB" id="A0A3B0FLX1"/>
<protein>
    <recommendedName>
        <fullName evidence="4">DNA-binding protein</fullName>
    </recommendedName>
</protein>
<evidence type="ECO:0000256" key="1">
    <source>
        <dbReference type="SAM" id="MobiDB-lite"/>
    </source>
</evidence>
<dbReference type="EMBL" id="RBNH01000001">
    <property type="protein sequence ID" value="RKO27616.1"/>
    <property type="molecule type" value="Genomic_DNA"/>
</dbReference>
<evidence type="ECO:0000313" key="2">
    <source>
        <dbReference type="EMBL" id="RKO27616.1"/>
    </source>
</evidence>
<evidence type="ECO:0008006" key="4">
    <source>
        <dbReference type="Google" id="ProtNLM"/>
    </source>
</evidence>
<evidence type="ECO:0000313" key="3">
    <source>
        <dbReference type="Proteomes" id="UP000273159"/>
    </source>
</evidence>
<proteinExistence type="predicted"/>
<accession>A0A3B0FLX1</accession>
<comment type="caution">
    <text evidence="2">The sequence shown here is derived from an EMBL/GenBank/DDBJ whole genome shotgun (WGS) entry which is preliminary data.</text>
</comment>
<reference evidence="2 3" key="1">
    <citation type="submission" date="2018-10" db="EMBL/GenBank/DDBJ databases">
        <title>Genome-guide identification and characterization of bacteria that degrade polycyclic aromatic hydrocarbons and resist hexavalent chromium simultaneously.</title>
        <authorList>
            <person name="Feng H."/>
        </authorList>
    </citation>
    <scope>NUCLEOTIDE SEQUENCE [LARGE SCALE GENOMIC DNA]</scope>
    <source>
        <strain evidence="2 3">J015</strain>
    </source>
</reference>
<dbReference type="OMA" id="EVRIIAL"/>
<dbReference type="RefSeq" id="WP_013600714.1">
    <property type="nucleotide sequence ID" value="NZ_RBNH01000001.1"/>
</dbReference>